<feature type="chain" id="PRO_5047079619" evidence="3">
    <location>
        <begin position="18"/>
        <end position="230"/>
    </location>
</feature>
<dbReference type="GeneID" id="108562996"/>
<evidence type="ECO:0000256" key="2">
    <source>
        <dbReference type="PROSITE-ProRule" id="PRU00497"/>
    </source>
</evidence>
<sequence>MASKLFVFAAVVAAVRAGVVAPVAQVAVSAKLADSEFDPNPQYSYAYDVQDSLTGDFKSQVETRDGDVVYGQYSLLEADGTKRIVDYTADPINGFNAVVRKAPAVVPAPVAPVVAAKFVAPVAPVVAAKYVAAPAPVVAKFVAPSPVVTKFVASQQVVAAAPQQFVDARFFAQPQQQFRFVAPQPQQFVAAKFVAPKPVVTKFVAPAPLVANAPIIFKSPVLSKYSYATL</sequence>
<name>A0ABM1MR09_NICVS</name>
<keyword evidence="1 2" id="KW-0193">Cuticle</keyword>
<accession>A0ABM1MR09</accession>
<gene>
    <name evidence="5" type="primary">LOC108562996</name>
</gene>
<dbReference type="PANTHER" id="PTHR12236:SF75">
    <property type="entry name" value="CUTICULAR PROTEIN 62BB, ISOFORM A"/>
    <property type="match status" value="1"/>
</dbReference>
<dbReference type="PROSITE" id="PS00233">
    <property type="entry name" value="CHIT_BIND_RR_1"/>
    <property type="match status" value="1"/>
</dbReference>
<dbReference type="PANTHER" id="PTHR12236">
    <property type="entry name" value="STRUCTURAL CONTITUENT OF CUTICLE"/>
    <property type="match status" value="1"/>
</dbReference>
<proteinExistence type="predicted"/>
<dbReference type="InterPro" id="IPR051217">
    <property type="entry name" value="Insect_Cuticle_Struc_Prot"/>
</dbReference>
<dbReference type="PROSITE" id="PS51155">
    <property type="entry name" value="CHIT_BIND_RR_2"/>
    <property type="match status" value="1"/>
</dbReference>
<dbReference type="InterPro" id="IPR000618">
    <property type="entry name" value="Insect_cuticle"/>
</dbReference>
<organism evidence="4 5">
    <name type="scientific">Nicrophorus vespilloides</name>
    <name type="common">Boreal carrion beetle</name>
    <dbReference type="NCBI Taxonomy" id="110193"/>
    <lineage>
        <taxon>Eukaryota</taxon>
        <taxon>Metazoa</taxon>
        <taxon>Ecdysozoa</taxon>
        <taxon>Arthropoda</taxon>
        <taxon>Hexapoda</taxon>
        <taxon>Insecta</taxon>
        <taxon>Pterygota</taxon>
        <taxon>Neoptera</taxon>
        <taxon>Endopterygota</taxon>
        <taxon>Coleoptera</taxon>
        <taxon>Polyphaga</taxon>
        <taxon>Staphyliniformia</taxon>
        <taxon>Silphidae</taxon>
        <taxon>Nicrophorinae</taxon>
        <taxon>Nicrophorus</taxon>
    </lineage>
</organism>
<evidence type="ECO:0000256" key="1">
    <source>
        <dbReference type="ARBA" id="ARBA00022460"/>
    </source>
</evidence>
<dbReference type="Pfam" id="PF00379">
    <property type="entry name" value="Chitin_bind_4"/>
    <property type="match status" value="1"/>
</dbReference>
<keyword evidence="3" id="KW-0732">Signal</keyword>
<protein>
    <submittedName>
        <fullName evidence="5">Cuticle protein 7-like</fullName>
    </submittedName>
</protein>
<dbReference type="InterPro" id="IPR031311">
    <property type="entry name" value="CHIT_BIND_RR_consensus"/>
</dbReference>
<keyword evidence="4" id="KW-1185">Reference proteome</keyword>
<evidence type="ECO:0000313" key="5">
    <source>
        <dbReference type="RefSeq" id="XP_017777009.1"/>
    </source>
</evidence>
<evidence type="ECO:0000313" key="4">
    <source>
        <dbReference type="Proteomes" id="UP000695000"/>
    </source>
</evidence>
<dbReference type="RefSeq" id="XP_017777009.1">
    <property type="nucleotide sequence ID" value="XM_017921520.1"/>
</dbReference>
<evidence type="ECO:0000256" key="3">
    <source>
        <dbReference type="SAM" id="SignalP"/>
    </source>
</evidence>
<dbReference type="Proteomes" id="UP000695000">
    <property type="component" value="Unplaced"/>
</dbReference>
<reference evidence="5" key="1">
    <citation type="submission" date="2025-08" db="UniProtKB">
        <authorList>
            <consortium name="RefSeq"/>
        </authorList>
    </citation>
    <scope>IDENTIFICATION</scope>
    <source>
        <tissue evidence="5">Whole Larva</tissue>
    </source>
</reference>
<dbReference type="PRINTS" id="PR00947">
    <property type="entry name" value="CUTICLE"/>
</dbReference>
<feature type="signal peptide" evidence="3">
    <location>
        <begin position="1"/>
        <end position="17"/>
    </location>
</feature>